<evidence type="ECO:0000313" key="22">
    <source>
        <dbReference type="Proteomes" id="UP001562357"/>
    </source>
</evidence>
<evidence type="ECO:0000256" key="18">
    <source>
        <dbReference type="ARBA" id="ARBA00035124"/>
    </source>
</evidence>
<dbReference type="EMBL" id="BAAFGZ010000049">
    <property type="protein sequence ID" value="GAB0133588.1"/>
    <property type="molecule type" value="Genomic_DNA"/>
</dbReference>
<dbReference type="Pfam" id="PF20644">
    <property type="entry name" value="Rrn7_cyclin_N"/>
    <property type="match status" value="1"/>
</dbReference>
<dbReference type="CDD" id="cd01803">
    <property type="entry name" value="Ubl_ubiquitin"/>
    <property type="match status" value="1"/>
</dbReference>
<evidence type="ECO:0000256" key="3">
    <source>
        <dbReference type="ARBA" id="ARBA00004604"/>
    </source>
</evidence>
<dbReference type="PANTHER" id="PTHR31576">
    <property type="entry name" value="TATA BOX-BINDING PROTEIN-ASSOCIATED FACTOR RNA POLYMERASE I SUBUNIT B"/>
    <property type="match status" value="1"/>
</dbReference>
<dbReference type="PANTHER" id="PTHR31576:SF2">
    <property type="entry name" value="TATA BOX-BINDING PROTEIN-ASSOCIATED FACTOR RNA POLYMERASE I SUBUNIT B"/>
    <property type="match status" value="1"/>
</dbReference>
<dbReference type="InterPro" id="IPR048538">
    <property type="entry name" value="Rrn7_cyclin_C"/>
</dbReference>
<evidence type="ECO:0000256" key="14">
    <source>
        <dbReference type="ARBA" id="ARBA00023125"/>
    </source>
</evidence>
<dbReference type="SUPFAM" id="SSF57829">
    <property type="entry name" value="Zn-binding ribosomal proteins"/>
    <property type="match status" value="1"/>
</dbReference>
<keyword evidence="11" id="KW-0862">Zinc</keyword>
<evidence type="ECO:0000256" key="5">
    <source>
        <dbReference type="ARBA" id="ARBA00008373"/>
    </source>
</evidence>
<keyword evidence="22" id="KW-1185">Reference proteome</keyword>
<comment type="function">
    <text evidence="1">Component of the 60S subunit of the ribosome.</text>
</comment>
<comment type="subunit">
    <text evidence="18">Part of the 60S ribosomal subunit.</text>
</comment>
<dbReference type="Pfam" id="PF01020">
    <property type="entry name" value="Ribosomal_L40e"/>
    <property type="match status" value="1"/>
</dbReference>
<dbReference type="InterPro" id="IPR001975">
    <property type="entry name" value="Ribosomal_eL40_dom"/>
</dbReference>
<dbReference type="PROSITE" id="PS00299">
    <property type="entry name" value="UBIQUITIN_1"/>
    <property type="match status" value="1"/>
</dbReference>
<evidence type="ECO:0000256" key="7">
    <source>
        <dbReference type="ARBA" id="ARBA00022490"/>
    </source>
</evidence>
<comment type="function">
    <text evidence="19">Component of the ribosome, a large ribonucleoprotein complex responsible for the synthesis of proteins in the cell. The small ribosomal subunit (SSU) binds messenger RNAs (mRNAs) and translates the encoded message by selecting cognate aminoacyl-transfer RNA (tRNA) molecules. The large subunit (LSU) contains the ribosomal catalytic site termed the peptidyl transferase center (PTC), which catalyzes the formation of peptide bonds, thereby polymerizing the amino acids delivered by tRNAs into a polypeptide chain. The nascent polypeptides leave the ribosome through a tunnel in the LSU and interact with protein factors that function in enzymatic processing, targeting, and the membrane insertion of nascent chains at the exit of the ribosomal tunnel. eL40 is essential for translation of a subset of cellular transcripts, including stress response transcripts, such as DDR2.</text>
</comment>
<keyword evidence="14" id="KW-0238">DNA-binding</keyword>
<evidence type="ECO:0000259" key="20">
    <source>
        <dbReference type="PROSITE" id="PS50053"/>
    </source>
</evidence>
<evidence type="ECO:0000256" key="8">
    <source>
        <dbReference type="ARBA" id="ARBA00022499"/>
    </source>
</evidence>
<feature type="domain" description="Ubiquitin-like" evidence="20">
    <location>
        <begin position="526"/>
        <end position="601"/>
    </location>
</feature>
<dbReference type="InterPro" id="IPR019954">
    <property type="entry name" value="Ubiquitin_CS"/>
</dbReference>
<dbReference type="PRINTS" id="PR00348">
    <property type="entry name" value="UBIQUITIN"/>
</dbReference>
<evidence type="ECO:0000256" key="16">
    <source>
        <dbReference type="ARBA" id="ARBA00023242"/>
    </source>
</evidence>
<evidence type="ECO:0000256" key="4">
    <source>
        <dbReference type="ARBA" id="ARBA00006899"/>
    </source>
</evidence>
<comment type="similarity">
    <text evidence="5">In the N-terminal section; belongs to the ubiquitin family.</text>
</comment>
<dbReference type="InterPro" id="IPR019956">
    <property type="entry name" value="Ubiquitin_dom"/>
</dbReference>
<evidence type="ECO:0000256" key="11">
    <source>
        <dbReference type="ARBA" id="ARBA00022833"/>
    </source>
</evidence>
<keyword evidence="15" id="KW-0804">Transcription</keyword>
<dbReference type="InterPro" id="IPR033599">
    <property type="entry name" value="TAF1B/Rrn7"/>
</dbReference>
<evidence type="ECO:0000313" key="21">
    <source>
        <dbReference type="EMBL" id="GAB0133588.1"/>
    </source>
</evidence>
<keyword evidence="9" id="KW-0479">Metal-binding</keyword>
<sequence>MEERRELRKLPRGERCPECGSQKFYLQDGLRFCSRGHQIEGFIQFDIGDEEAAGQLGSVARRKKEAREVEKRQLAGQEGRTLYLEAIQLLVRKQVDFLVRKMGHKEELETVVRDLWDLRIRGYSSVIQEGDPSETELEMLSSNPVTPEIESRSSWKSASRAQSWDRERGTDWPLPRLPETIALCYLGCLLLKIPTRLADLHTWVSNGNLPYLAAYTELPIEMQKRMPSSYANLLKLPSAVGLRGYDLYQTVMDTVLSYKLNYEMTFPEMNYFPMLVQYAKELALPVEVIVVAKRLAATLNYSFEFPAGKARIFPLDHPELRLVASLVVSSKLCFPFNHGQVSSLASLSGCMPRFDWERWTTGYSENLANFRGKVSERPAFEEFTPDQITNLGDEEFDAYVAYLSAAIGSNNENAITKFFPMAPEPMPPPSTSEFSEGQIEEQARSILTEAVIYDNIADHGVGRYEAFRAVQDLSETAGIFYKAACDAAGLPIDMMCSLFVPHQLCAQTCSAVGNFTISSVTKSVKMQIFVKTLTGKTITLEVESSDTIDNVKSKIQDKEGIPPDQQRLIFAGKQLEDGRTLSDYNIQKESTLHLVLRLRGGIIEPSLKALASKFNCDKMICRKCYARLPPRATNCRKRKCGHTNQLRPKKKLK</sequence>
<evidence type="ECO:0000256" key="6">
    <source>
        <dbReference type="ARBA" id="ARBA00010570"/>
    </source>
</evidence>
<dbReference type="SUPFAM" id="SSF54236">
    <property type="entry name" value="Ubiquitin-like"/>
    <property type="match status" value="1"/>
</dbReference>
<evidence type="ECO:0000256" key="1">
    <source>
        <dbReference type="ARBA" id="ARBA00002241"/>
    </source>
</evidence>
<keyword evidence="17" id="KW-0687">Ribonucleoprotein</keyword>
<organism evidence="21 22">
    <name type="scientific">Epichloe bromicola</name>
    <dbReference type="NCBI Taxonomy" id="79588"/>
    <lineage>
        <taxon>Eukaryota</taxon>
        <taxon>Fungi</taxon>
        <taxon>Dikarya</taxon>
        <taxon>Ascomycota</taxon>
        <taxon>Pezizomycotina</taxon>
        <taxon>Sordariomycetes</taxon>
        <taxon>Hypocreomycetidae</taxon>
        <taxon>Hypocreales</taxon>
        <taxon>Clavicipitaceae</taxon>
        <taxon>Epichloe</taxon>
    </lineage>
</organism>
<comment type="similarity">
    <text evidence="6">In the C-terminal section; belongs to the eukaryotic ribosomal protein eL40 family.</text>
</comment>
<evidence type="ECO:0000256" key="15">
    <source>
        <dbReference type="ARBA" id="ARBA00023163"/>
    </source>
</evidence>
<dbReference type="InterPro" id="IPR000626">
    <property type="entry name" value="Ubiquitin-like_dom"/>
</dbReference>
<dbReference type="InterPro" id="IPR048540">
    <property type="entry name" value="Rrn7_cyclin_N"/>
</dbReference>
<reference evidence="22" key="1">
    <citation type="submission" date="2024-06" db="EMBL/GenBank/DDBJ databases">
        <title>Draft Genome Sequences of Epichloe bromicola Strains Isolated from Elymus ciliaris.</title>
        <authorList>
            <consortium name="Epichloe bromicola genome sequencing consortium"/>
            <person name="Miura A."/>
            <person name="Imano S."/>
            <person name="Ashida A."/>
            <person name="Sato I."/>
            <person name="Chiba S."/>
            <person name="Tanaka A."/>
            <person name="Camagna M."/>
            <person name="Takemoto D."/>
        </authorList>
    </citation>
    <scope>NUCLEOTIDE SEQUENCE [LARGE SCALE GENOMIC DNA]</scope>
    <source>
        <strain evidence="22">DP</strain>
    </source>
</reference>
<evidence type="ECO:0000256" key="17">
    <source>
        <dbReference type="ARBA" id="ARBA00023274"/>
    </source>
</evidence>
<dbReference type="Gene3D" id="4.10.1060.50">
    <property type="match status" value="1"/>
</dbReference>
<keyword evidence="16" id="KW-0539">Nucleus</keyword>
<comment type="caution">
    <text evidence="21">The sequence shown here is derived from an EMBL/GenBank/DDBJ whole genome shotgun (WGS) entry which is preliminary data.</text>
</comment>
<dbReference type="InterPro" id="IPR038587">
    <property type="entry name" value="Ribosomal_eL40_sf"/>
</dbReference>
<dbReference type="PROSITE" id="PS50053">
    <property type="entry name" value="UBIQUITIN_2"/>
    <property type="match status" value="1"/>
</dbReference>
<accession>A0ABQ0CJG8</accession>
<gene>
    <name evidence="21" type="primary">g1994</name>
    <name evidence="21" type="ORF">EsDP_00001994</name>
</gene>
<keyword evidence="10" id="KW-0863">Zinc-finger</keyword>
<keyword evidence="8" id="KW-1017">Isopeptide bond</keyword>
<proteinExistence type="inferred from homology"/>
<keyword evidence="12" id="KW-0689">Ribosomal protein</keyword>
<evidence type="ECO:0000256" key="9">
    <source>
        <dbReference type="ARBA" id="ARBA00022723"/>
    </source>
</evidence>
<dbReference type="SMART" id="SM01377">
    <property type="entry name" value="Ribosomal_L40e"/>
    <property type="match status" value="1"/>
</dbReference>
<dbReference type="Pfam" id="PF11781">
    <property type="entry name" value="Zn_ribbon_RRN7"/>
    <property type="match status" value="1"/>
</dbReference>
<evidence type="ECO:0000256" key="13">
    <source>
        <dbReference type="ARBA" id="ARBA00023015"/>
    </source>
</evidence>
<comment type="subcellular location">
    <subcellularLocation>
        <location evidence="2">Cytoplasm</location>
    </subcellularLocation>
    <subcellularLocation>
        <location evidence="3">Nucleus</location>
        <location evidence="3">Nucleolus</location>
    </subcellularLocation>
</comment>
<dbReference type="Pfam" id="PF00240">
    <property type="entry name" value="ubiquitin"/>
    <property type="match status" value="1"/>
</dbReference>
<dbReference type="Proteomes" id="UP001562357">
    <property type="component" value="Unassembled WGS sequence"/>
</dbReference>
<dbReference type="InterPro" id="IPR021752">
    <property type="entry name" value="TF_Rrn7_Zf"/>
</dbReference>
<name>A0ABQ0CJG8_9HYPO</name>
<evidence type="ECO:0000256" key="19">
    <source>
        <dbReference type="ARBA" id="ARBA00045962"/>
    </source>
</evidence>
<dbReference type="InterPro" id="IPR011332">
    <property type="entry name" value="Ribosomal_zn-bd"/>
</dbReference>
<dbReference type="SMART" id="SM00213">
    <property type="entry name" value="UBQ"/>
    <property type="match status" value="1"/>
</dbReference>
<dbReference type="Gene3D" id="3.10.20.90">
    <property type="entry name" value="Phosphatidylinositol 3-kinase Catalytic Subunit, Chain A, domain 1"/>
    <property type="match status" value="1"/>
</dbReference>
<evidence type="ECO:0000256" key="2">
    <source>
        <dbReference type="ARBA" id="ARBA00004496"/>
    </source>
</evidence>
<evidence type="ECO:0000256" key="12">
    <source>
        <dbReference type="ARBA" id="ARBA00022980"/>
    </source>
</evidence>
<dbReference type="Pfam" id="PF20645">
    <property type="entry name" value="Rrn7_cyclin_C"/>
    <property type="match status" value="1"/>
</dbReference>
<protein>
    <recommendedName>
        <fullName evidence="20">Ubiquitin-like domain-containing protein</fullName>
    </recommendedName>
</protein>
<comment type="similarity">
    <text evidence="4">Belongs to the RRN7/TAF1B family.</text>
</comment>
<keyword evidence="7" id="KW-0963">Cytoplasm</keyword>
<evidence type="ECO:0000256" key="10">
    <source>
        <dbReference type="ARBA" id="ARBA00022771"/>
    </source>
</evidence>
<keyword evidence="13" id="KW-0805">Transcription regulation</keyword>
<dbReference type="InterPro" id="IPR029071">
    <property type="entry name" value="Ubiquitin-like_domsf"/>
</dbReference>